<protein>
    <submittedName>
        <fullName evidence="2">Uncharacterized protein</fullName>
    </submittedName>
</protein>
<name>A0AC34RFC1_9BILA</name>
<dbReference type="Proteomes" id="UP000887576">
    <property type="component" value="Unplaced"/>
</dbReference>
<proteinExistence type="predicted"/>
<evidence type="ECO:0000313" key="2">
    <source>
        <dbReference type="WBParaSite" id="JU765_v2.g6387.t1"/>
    </source>
</evidence>
<sequence length="330" mass="38348">MAESLSKKEQADDISDGNRVSVVQSRKHEKYTGGGSGYYTEDEEDSKTVLIGQNMSKKNPNFLFLKFECKPRAPGSRDKAAQLVINKFELLSKPEGVELLLFRKGHFSAKFANRLFQTLPTTALKSFLKEYYGARTVCLQFEASELEYCMRDLWKNFLRRTFDMTVDILAVKEYATLLLTIYSSFDGDRADELCGCIANPRRSLFLDFSKFKDFHAGRYMAKLYSEFQLAKPKLKMLRLVSKRWADGHVSLLQTMKNVSKFVEEAHLYLQEWTPNFVMQLELNEYKFYGYLRYHSCSYKVYTKVVDGRRSSISFAAWQQSTAEDYGNEDW</sequence>
<evidence type="ECO:0000313" key="1">
    <source>
        <dbReference type="Proteomes" id="UP000887576"/>
    </source>
</evidence>
<organism evidence="1 2">
    <name type="scientific">Panagrolaimus sp. JU765</name>
    <dbReference type="NCBI Taxonomy" id="591449"/>
    <lineage>
        <taxon>Eukaryota</taxon>
        <taxon>Metazoa</taxon>
        <taxon>Ecdysozoa</taxon>
        <taxon>Nematoda</taxon>
        <taxon>Chromadorea</taxon>
        <taxon>Rhabditida</taxon>
        <taxon>Tylenchina</taxon>
        <taxon>Panagrolaimomorpha</taxon>
        <taxon>Panagrolaimoidea</taxon>
        <taxon>Panagrolaimidae</taxon>
        <taxon>Panagrolaimus</taxon>
    </lineage>
</organism>
<reference evidence="2" key="1">
    <citation type="submission" date="2022-11" db="UniProtKB">
        <authorList>
            <consortium name="WormBaseParasite"/>
        </authorList>
    </citation>
    <scope>IDENTIFICATION</scope>
</reference>
<dbReference type="WBParaSite" id="JU765_v2.g6387.t1">
    <property type="protein sequence ID" value="JU765_v2.g6387.t1"/>
    <property type="gene ID" value="JU765_v2.g6387"/>
</dbReference>
<accession>A0AC34RFC1</accession>